<feature type="compositionally biased region" description="Polar residues" evidence="1">
    <location>
        <begin position="372"/>
        <end position="382"/>
    </location>
</feature>
<proteinExistence type="predicted"/>
<feature type="region of interest" description="Disordered" evidence="1">
    <location>
        <begin position="1"/>
        <end position="107"/>
    </location>
</feature>
<keyword evidence="3" id="KW-1185">Reference proteome</keyword>
<gene>
    <name evidence="2" type="ORF">Pcinc_007461</name>
</gene>
<accession>A0AAE1G8H6</accession>
<evidence type="ECO:0000313" key="3">
    <source>
        <dbReference type="Proteomes" id="UP001286313"/>
    </source>
</evidence>
<organism evidence="2 3">
    <name type="scientific">Petrolisthes cinctipes</name>
    <name type="common">Flat porcelain crab</name>
    <dbReference type="NCBI Taxonomy" id="88211"/>
    <lineage>
        <taxon>Eukaryota</taxon>
        <taxon>Metazoa</taxon>
        <taxon>Ecdysozoa</taxon>
        <taxon>Arthropoda</taxon>
        <taxon>Crustacea</taxon>
        <taxon>Multicrustacea</taxon>
        <taxon>Malacostraca</taxon>
        <taxon>Eumalacostraca</taxon>
        <taxon>Eucarida</taxon>
        <taxon>Decapoda</taxon>
        <taxon>Pleocyemata</taxon>
        <taxon>Anomura</taxon>
        <taxon>Galatheoidea</taxon>
        <taxon>Porcellanidae</taxon>
        <taxon>Petrolisthes</taxon>
    </lineage>
</organism>
<sequence length="390" mass="42948">MRQRTVSKDRATIEPPTSVKPELEVEDAAPARSSTPPPATGPPSLASSSSDHKPRMKTRVSLREGTERKEKKKRRNRDSSSSSSPRRKKSRSSTPRVSREEVSSLSTQFQELVSSLPDMLSRMIEVRLPQENLHPSRVSSTHSDLQATAEEPEHLRELLASLPTSDTDTGGHKRTLTSLCPVMTPMASPFPASPLLPTVLALPSASAGPSQARATFLAPATSVNQRLETETIHFLLISWTPIPQSWQPSFVEGKIRVSSPDPMHPSGFSMRTDVLLKFSTDEEGEMTILYKRKPFSVLQPTAQKVSTATLVDTAETLLRVPTINMVKQKPAPQRFSQKNSSASPRAFTPHNQAQRQPFPAARNGPAFKPHHPQTSTKSQQVTCKGKPRPQ</sequence>
<feature type="compositionally biased region" description="Polar residues" evidence="1">
    <location>
        <begin position="334"/>
        <end position="355"/>
    </location>
</feature>
<dbReference type="EMBL" id="JAWQEG010000549">
    <property type="protein sequence ID" value="KAK3888479.1"/>
    <property type="molecule type" value="Genomic_DNA"/>
</dbReference>
<feature type="compositionally biased region" description="Basic and acidic residues" evidence="1">
    <location>
        <begin position="1"/>
        <end position="12"/>
    </location>
</feature>
<feature type="compositionally biased region" description="Polar residues" evidence="1">
    <location>
        <begin position="137"/>
        <end position="146"/>
    </location>
</feature>
<protein>
    <submittedName>
        <fullName evidence="2">Uncharacterized protein</fullName>
    </submittedName>
</protein>
<feature type="region of interest" description="Disordered" evidence="1">
    <location>
        <begin position="328"/>
        <end position="390"/>
    </location>
</feature>
<feature type="region of interest" description="Disordered" evidence="1">
    <location>
        <begin position="131"/>
        <end position="151"/>
    </location>
</feature>
<reference evidence="2" key="1">
    <citation type="submission" date="2023-10" db="EMBL/GenBank/DDBJ databases">
        <title>Genome assemblies of two species of porcelain crab, Petrolisthes cinctipes and Petrolisthes manimaculis (Anomura: Porcellanidae).</title>
        <authorList>
            <person name="Angst P."/>
        </authorList>
    </citation>
    <scope>NUCLEOTIDE SEQUENCE</scope>
    <source>
        <strain evidence="2">PB745_01</strain>
        <tissue evidence="2">Gill</tissue>
    </source>
</reference>
<evidence type="ECO:0000256" key="1">
    <source>
        <dbReference type="SAM" id="MobiDB-lite"/>
    </source>
</evidence>
<dbReference type="Proteomes" id="UP001286313">
    <property type="component" value="Unassembled WGS sequence"/>
</dbReference>
<comment type="caution">
    <text evidence="2">The sequence shown here is derived from an EMBL/GenBank/DDBJ whole genome shotgun (WGS) entry which is preliminary data.</text>
</comment>
<dbReference type="AlphaFoldDB" id="A0AAE1G8H6"/>
<name>A0AAE1G8H6_PETCI</name>
<evidence type="ECO:0000313" key="2">
    <source>
        <dbReference type="EMBL" id="KAK3888479.1"/>
    </source>
</evidence>